<evidence type="ECO:0000256" key="4">
    <source>
        <dbReference type="ARBA" id="ARBA00023172"/>
    </source>
</evidence>
<proteinExistence type="inferred from homology"/>
<evidence type="ECO:0000313" key="7">
    <source>
        <dbReference type="Proteomes" id="UP000682843"/>
    </source>
</evidence>
<name>A0ABX8ACA3_9BRAD</name>
<dbReference type="Gene3D" id="1.10.443.10">
    <property type="entry name" value="Intergrase catalytic core"/>
    <property type="match status" value="1"/>
</dbReference>
<dbReference type="InterPro" id="IPR010998">
    <property type="entry name" value="Integrase_recombinase_N"/>
</dbReference>
<gene>
    <name evidence="6" type="ORF">RPMA_18465</name>
</gene>
<dbReference type="Gene3D" id="1.10.150.130">
    <property type="match status" value="1"/>
</dbReference>
<dbReference type="PANTHER" id="PTHR30349:SF41">
    <property type="entry name" value="INTEGRASE_RECOMBINASE PROTEIN MJ0367-RELATED"/>
    <property type="match status" value="1"/>
</dbReference>
<dbReference type="Pfam" id="PF00589">
    <property type="entry name" value="Phage_integrase"/>
    <property type="match status" value="1"/>
</dbReference>
<organism evidence="6 7">
    <name type="scientific">Tardiphaga alba</name>
    <dbReference type="NCBI Taxonomy" id="340268"/>
    <lineage>
        <taxon>Bacteria</taxon>
        <taxon>Pseudomonadati</taxon>
        <taxon>Pseudomonadota</taxon>
        <taxon>Alphaproteobacteria</taxon>
        <taxon>Hyphomicrobiales</taxon>
        <taxon>Nitrobacteraceae</taxon>
        <taxon>Tardiphaga</taxon>
    </lineage>
</organism>
<sequence>MPRPRPPHLHHQRTRHGKWVWYVRVGKGPRVRINEAYGTPEFDAAYRAALDGETAKPGKPQSNSLRWLFELYRQSPEWRGLSSATRRQRENIFKPIMESAGKEPFAAIDKKTIRDGIQRRYGTPAQARHFLDSMRGMFRWAVETEIATADPTAGLKVRKPKTEGFPVWTDDEIAKFEKRWPLGTRERVMFDVFLYTGLRRGDAARLGRQHIRNGVIEITTEKTGTRVSIPVLPELAATLEAGPVGDLAIIATRDGAPMRKESLGNMFANACREAGVTKSAHGLRKAAATVAANNGATVAQLEAIFGWEGGRMASLYTRSADRQGLAAAAISKLSRTKP</sequence>
<protein>
    <submittedName>
        <fullName evidence="6">Integrase</fullName>
    </submittedName>
</protein>
<dbReference type="Proteomes" id="UP000682843">
    <property type="component" value="Chromosome"/>
</dbReference>
<dbReference type="EMBL" id="CP036498">
    <property type="protein sequence ID" value="QUS40601.1"/>
    <property type="molecule type" value="Genomic_DNA"/>
</dbReference>
<keyword evidence="2" id="KW-0229">DNA integration</keyword>
<dbReference type="PANTHER" id="PTHR30349">
    <property type="entry name" value="PHAGE INTEGRASE-RELATED"/>
    <property type="match status" value="1"/>
</dbReference>
<evidence type="ECO:0000256" key="2">
    <source>
        <dbReference type="ARBA" id="ARBA00022908"/>
    </source>
</evidence>
<dbReference type="InterPro" id="IPR053876">
    <property type="entry name" value="Phage_int_M"/>
</dbReference>
<evidence type="ECO:0000259" key="5">
    <source>
        <dbReference type="PROSITE" id="PS51898"/>
    </source>
</evidence>
<reference evidence="6 7" key="1">
    <citation type="submission" date="2019-02" db="EMBL/GenBank/DDBJ databases">
        <title>Emended description of the genus Rhodopseudomonas and description of Rhodopseudomonas albus sp. nov., a non-phototrophic, heavy-metal-tolerant bacterium isolated from garden soil.</title>
        <authorList>
            <person name="Bao Z."/>
            <person name="Cao W.W."/>
            <person name="Sato Y."/>
            <person name="Nishizawa T."/>
            <person name="Zhao J."/>
            <person name="Guo Y."/>
            <person name="Ohta H."/>
        </authorList>
    </citation>
    <scope>NUCLEOTIDE SEQUENCE [LARGE SCALE GENOMIC DNA]</scope>
    <source>
        <strain evidence="6 7">SK50-23</strain>
    </source>
</reference>
<feature type="domain" description="Tyr recombinase" evidence="5">
    <location>
        <begin position="163"/>
        <end position="330"/>
    </location>
</feature>
<evidence type="ECO:0000256" key="1">
    <source>
        <dbReference type="ARBA" id="ARBA00008857"/>
    </source>
</evidence>
<keyword evidence="3" id="KW-0238">DNA-binding</keyword>
<evidence type="ECO:0000313" key="6">
    <source>
        <dbReference type="EMBL" id="QUS40601.1"/>
    </source>
</evidence>
<accession>A0ABX8ACA3</accession>
<keyword evidence="7" id="KW-1185">Reference proteome</keyword>
<comment type="similarity">
    <text evidence="1">Belongs to the 'phage' integrase family.</text>
</comment>
<dbReference type="SUPFAM" id="SSF56349">
    <property type="entry name" value="DNA breaking-rejoining enzymes"/>
    <property type="match status" value="1"/>
</dbReference>
<dbReference type="InterPro" id="IPR013762">
    <property type="entry name" value="Integrase-like_cat_sf"/>
</dbReference>
<dbReference type="Pfam" id="PF22022">
    <property type="entry name" value="Phage_int_M"/>
    <property type="match status" value="1"/>
</dbReference>
<dbReference type="InterPro" id="IPR002104">
    <property type="entry name" value="Integrase_catalytic"/>
</dbReference>
<keyword evidence="4" id="KW-0233">DNA recombination</keyword>
<dbReference type="RefSeq" id="WP_211909186.1">
    <property type="nucleotide sequence ID" value="NZ_CP036498.1"/>
</dbReference>
<evidence type="ECO:0000256" key="3">
    <source>
        <dbReference type="ARBA" id="ARBA00023125"/>
    </source>
</evidence>
<dbReference type="InterPro" id="IPR011010">
    <property type="entry name" value="DNA_brk_join_enz"/>
</dbReference>
<dbReference type="InterPro" id="IPR050090">
    <property type="entry name" value="Tyrosine_recombinase_XerCD"/>
</dbReference>
<dbReference type="PROSITE" id="PS51898">
    <property type="entry name" value="TYR_RECOMBINASE"/>
    <property type="match status" value="1"/>
</dbReference>